<dbReference type="AlphaFoldDB" id="A0AAV4JGQ4"/>
<proteinExistence type="predicted"/>
<name>A0AAV4JGQ4_9GAST</name>
<protein>
    <recommendedName>
        <fullName evidence="3">Reverse transcriptase domain-containing protein</fullName>
    </recommendedName>
</protein>
<gene>
    <name evidence="1" type="ORF">ElyMa_006904000</name>
</gene>
<reference evidence="1 2" key="1">
    <citation type="journal article" date="2021" name="Elife">
        <title>Chloroplast acquisition without the gene transfer in kleptoplastic sea slugs, Plakobranchus ocellatus.</title>
        <authorList>
            <person name="Maeda T."/>
            <person name="Takahashi S."/>
            <person name="Yoshida T."/>
            <person name="Shimamura S."/>
            <person name="Takaki Y."/>
            <person name="Nagai Y."/>
            <person name="Toyoda A."/>
            <person name="Suzuki Y."/>
            <person name="Arimoto A."/>
            <person name="Ishii H."/>
            <person name="Satoh N."/>
            <person name="Nishiyama T."/>
            <person name="Hasebe M."/>
            <person name="Maruyama T."/>
            <person name="Minagawa J."/>
            <person name="Obokata J."/>
            <person name="Shigenobu S."/>
        </authorList>
    </citation>
    <scope>NUCLEOTIDE SEQUENCE [LARGE SCALE GENOMIC DNA]</scope>
</reference>
<dbReference type="EMBL" id="BMAT01013802">
    <property type="protein sequence ID" value="GFS20617.1"/>
    <property type="molecule type" value="Genomic_DNA"/>
</dbReference>
<keyword evidence="2" id="KW-1185">Reference proteome</keyword>
<dbReference type="Proteomes" id="UP000762676">
    <property type="component" value="Unassembled WGS sequence"/>
</dbReference>
<comment type="caution">
    <text evidence="1">The sequence shown here is derived from an EMBL/GenBank/DDBJ whole genome shotgun (WGS) entry which is preliminary data.</text>
</comment>
<accession>A0AAV4JGQ4</accession>
<evidence type="ECO:0008006" key="3">
    <source>
        <dbReference type="Google" id="ProtNLM"/>
    </source>
</evidence>
<evidence type="ECO:0000313" key="1">
    <source>
        <dbReference type="EMBL" id="GFS20617.1"/>
    </source>
</evidence>
<sequence length="127" mass="14090">MIRLAMLTDAFYADTPGIDIRYRADGKLYIARRLQAKTKLHNDRLRDFPFADACALIAGNEADMYNSMNLFSTACNNFGLSISAAKTEVIYQTSPSKPDTEATVTVKGVKLVAVDRFISSKHYVSQS</sequence>
<organism evidence="1 2">
    <name type="scientific">Elysia marginata</name>
    <dbReference type="NCBI Taxonomy" id="1093978"/>
    <lineage>
        <taxon>Eukaryota</taxon>
        <taxon>Metazoa</taxon>
        <taxon>Spiralia</taxon>
        <taxon>Lophotrochozoa</taxon>
        <taxon>Mollusca</taxon>
        <taxon>Gastropoda</taxon>
        <taxon>Heterobranchia</taxon>
        <taxon>Euthyneura</taxon>
        <taxon>Panpulmonata</taxon>
        <taxon>Sacoglossa</taxon>
        <taxon>Placobranchoidea</taxon>
        <taxon>Plakobranchidae</taxon>
        <taxon>Elysia</taxon>
    </lineage>
</organism>
<evidence type="ECO:0000313" key="2">
    <source>
        <dbReference type="Proteomes" id="UP000762676"/>
    </source>
</evidence>